<sequence>MYEDAQKFVPQYSFIITYDAKLDILLGHLARVYVTILVLPPSRRCAIMIEGNYYTCHLRRVTGIGRNKSRTWYDKSGFPVEIRSLAVVSSEHVRVPLKSEFDTLQGFLAYVEREKGKVVLYTTSLGIVRETFTNCMKMKQMLWTNMVKYDEADLFRDTELQTELRDRTNSEVVTLPQLFVDGQYIGTRDYKMSTKHLRNVASLAFTSVSYILHGKNDLANGVDTVERLNESGELRRILEPYQFLTSNVEIKCKDACAVCTYCGGFQRLLCPICHGSKRSVHRNEFTVEFVALKCAKCDVFGATRVYFMLCFKQRIYTKRIQTLTHCVAALSHVDKVDDKIGNIAGLIVLHSVPELVPQQTNVPNND</sequence>
<dbReference type="PANTHER" id="PTHR46990:SF1">
    <property type="entry name" value="GLUTAREDOXIN DOMAIN-CONTAINING CYSTEINE-RICH PROTEIN 1"/>
    <property type="match status" value="1"/>
</dbReference>
<dbReference type="InParanoid" id="F4WJW6"/>
<dbReference type="InterPro" id="IPR036249">
    <property type="entry name" value="Thioredoxin-like_sf"/>
</dbReference>
<feature type="domain" description="Glutaredoxin" evidence="1">
    <location>
        <begin position="118"/>
        <end position="185"/>
    </location>
</feature>
<dbReference type="eggNOG" id="KOG2824">
    <property type="taxonomic scope" value="Eukaryota"/>
</dbReference>
<dbReference type="InterPro" id="IPR002109">
    <property type="entry name" value="Glutaredoxin"/>
</dbReference>
<dbReference type="AlphaFoldDB" id="F4WJW6"/>
<evidence type="ECO:0000313" key="2">
    <source>
        <dbReference type="EMBL" id="EGI65488.1"/>
    </source>
</evidence>
<dbReference type="GO" id="GO:0007605">
    <property type="term" value="P:sensory perception of sound"/>
    <property type="evidence" value="ECO:0007669"/>
    <property type="project" value="InterPro"/>
</dbReference>
<reference evidence="2" key="1">
    <citation type="submission" date="2011-02" db="EMBL/GenBank/DDBJ databases">
        <title>The genome of the leaf-cutting ant Acromyrmex echinatior suggests key adaptations to social evolution and fungus farming.</title>
        <authorList>
            <person name="Nygaard S."/>
            <person name="Zhang G."/>
        </authorList>
    </citation>
    <scope>NUCLEOTIDE SEQUENCE</scope>
</reference>
<dbReference type="InterPro" id="IPR042797">
    <property type="entry name" value="GRXCR1"/>
</dbReference>
<dbReference type="Pfam" id="PF00462">
    <property type="entry name" value="Glutaredoxin"/>
    <property type="match status" value="1"/>
</dbReference>
<evidence type="ECO:0000313" key="3">
    <source>
        <dbReference type="Proteomes" id="UP000007755"/>
    </source>
</evidence>
<gene>
    <name evidence="2" type="ORF">G5I_06000</name>
</gene>
<dbReference type="Gene3D" id="3.40.30.10">
    <property type="entry name" value="Glutaredoxin"/>
    <property type="match status" value="1"/>
</dbReference>
<name>F4WJW6_ACREC</name>
<keyword evidence="3" id="KW-1185">Reference proteome</keyword>
<proteinExistence type="predicted"/>
<accession>F4WJW6</accession>
<organism evidence="3">
    <name type="scientific">Acromyrmex echinatior</name>
    <name type="common">Panamanian leafcutter ant</name>
    <name type="synonym">Acromyrmex octospinosus echinatior</name>
    <dbReference type="NCBI Taxonomy" id="103372"/>
    <lineage>
        <taxon>Eukaryota</taxon>
        <taxon>Metazoa</taxon>
        <taxon>Ecdysozoa</taxon>
        <taxon>Arthropoda</taxon>
        <taxon>Hexapoda</taxon>
        <taxon>Insecta</taxon>
        <taxon>Pterygota</taxon>
        <taxon>Neoptera</taxon>
        <taxon>Endopterygota</taxon>
        <taxon>Hymenoptera</taxon>
        <taxon>Apocrita</taxon>
        <taxon>Aculeata</taxon>
        <taxon>Formicoidea</taxon>
        <taxon>Formicidae</taxon>
        <taxon>Myrmicinae</taxon>
        <taxon>Acromyrmex</taxon>
    </lineage>
</organism>
<dbReference type="SUPFAM" id="SSF52833">
    <property type="entry name" value="Thioredoxin-like"/>
    <property type="match status" value="1"/>
</dbReference>
<evidence type="ECO:0000259" key="1">
    <source>
        <dbReference type="Pfam" id="PF00462"/>
    </source>
</evidence>
<dbReference type="EMBL" id="GL888187">
    <property type="protein sequence ID" value="EGI65488.1"/>
    <property type="molecule type" value="Genomic_DNA"/>
</dbReference>
<dbReference type="OrthoDB" id="423313at2759"/>
<dbReference type="PROSITE" id="PS51354">
    <property type="entry name" value="GLUTAREDOXIN_2"/>
    <property type="match status" value="1"/>
</dbReference>
<dbReference type="STRING" id="103372.F4WJW6"/>
<dbReference type="PANTHER" id="PTHR46990">
    <property type="entry name" value="GLUTAREDOXIN DOMAIN-CONTAINING CYSTEINE-RICH PROTEIN 1"/>
    <property type="match status" value="1"/>
</dbReference>
<dbReference type="Proteomes" id="UP000007755">
    <property type="component" value="Unassembled WGS sequence"/>
</dbReference>
<protein>
    <submittedName>
        <fullName evidence="2">Glutaredoxin domain-containing cysteine-rich protein</fullName>
    </submittedName>
</protein>